<dbReference type="CDD" id="cd22755">
    <property type="entry name" value="OTU_CeDUB-like"/>
    <property type="match status" value="1"/>
</dbReference>
<feature type="compositionally biased region" description="Polar residues" evidence="3">
    <location>
        <begin position="272"/>
        <end position="288"/>
    </location>
</feature>
<dbReference type="InterPro" id="IPR001394">
    <property type="entry name" value="Peptidase_C19_UCH"/>
</dbReference>
<dbReference type="GO" id="GO:0016579">
    <property type="term" value="P:protein deubiquitination"/>
    <property type="evidence" value="ECO:0007669"/>
    <property type="project" value="InterPro"/>
</dbReference>
<dbReference type="Gene3D" id="3.90.70.80">
    <property type="match status" value="1"/>
</dbReference>
<feature type="compositionally biased region" description="Polar residues" evidence="3">
    <location>
        <begin position="202"/>
        <end position="211"/>
    </location>
</feature>
<evidence type="ECO:0000256" key="2">
    <source>
        <dbReference type="ARBA" id="ARBA00009085"/>
    </source>
</evidence>
<feature type="region of interest" description="Disordered" evidence="3">
    <location>
        <begin position="970"/>
        <end position="1006"/>
    </location>
</feature>
<evidence type="ECO:0000256" key="3">
    <source>
        <dbReference type="SAM" id="MobiDB-lite"/>
    </source>
</evidence>
<dbReference type="PROSITE" id="PS50235">
    <property type="entry name" value="USP_3"/>
    <property type="match status" value="1"/>
</dbReference>
<feature type="domain" description="OTU" evidence="5">
    <location>
        <begin position="783"/>
        <end position="904"/>
    </location>
</feature>
<feature type="compositionally biased region" description="Polar residues" evidence="3">
    <location>
        <begin position="639"/>
        <end position="655"/>
    </location>
</feature>
<feature type="region of interest" description="Disordered" evidence="3">
    <location>
        <begin position="686"/>
        <end position="711"/>
    </location>
</feature>
<protein>
    <recommendedName>
        <fullName evidence="8">OTU domain-containing protein</fullName>
    </recommendedName>
</protein>
<feature type="compositionally biased region" description="Basic and acidic residues" evidence="3">
    <location>
        <begin position="700"/>
        <end position="711"/>
    </location>
</feature>
<organism evidence="6 7">
    <name type="scientific">Caenorhabditis auriculariae</name>
    <dbReference type="NCBI Taxonomy" id="2777116"/>
    <lineage>
        <taxon>Eukaryota</taxon>
        <taxon>Metazoa</taxon>
        <taxon>Ecdysozoa</taxon>
        <taxon>Nematoda</taxon>
        <taxon>Chromadorea</taxon>
        <taxon>Rhabditida</taxon>
        <taxon>Rhabditina</taxon>
        <taxon>Rhabditomorpha</taxon>
        <taxon>Rhabditoidea</taxon>
        <taxon>Rhabditidae</taxon>
        <taxon>Peloderinae</taxon>
        <taxon>Caenorhabditis</taxon>
    </lineage>
</organism>
<feature type="region of interest" description="Disordered" evidence="3">
    <location>
        <begin position="131"/>
        <end position="215"/>
    </location>
</feature>
<dbReference type="Proteomes" id="UP000835052">
    <property type="component" value="Unassembled WGS sequence"/>
</dbReference>
<evidence type="ECO:0000259" key="4">
    <source>
        <dbReference type="PROSITE" id="PS50235"/>
    </source>
</evidence>
<dbReference type="Pfam" id="PF00443">
    <property type="entry name" value="UCH"/>
    <property type="match status" value="1"/>
</dbReference>
<dbReference type="GO" id="GO:0004843">
    <property type="term" value="F:cysteine-type deubiquitinase activity"/>
    <property type="evidence" value="ECO:0007669"/>
    <property type="project" value="InterPro"/>
</dbReference>
<dbReference type="EMBL" id="CAJGYM010000003">
    <property type="protein sequence ID" value="CAD6185927.1"/>
    <property type="molecule type" value="Genomic_DNA"/>
</dbReference>
<reference evidence="6" key="1">
    <citation type="submission" date="2020-10" db="EMBL/GenBank/DDBJ databases">
        <authorList>
            <person name="Kikuchi T."/>
        </authorList>
    </citation>
    <scope>NUCLEOTIDE SEQUENCE</scope>
    <source>
        <strain evidence="6">NKZ352</strain>
    </source>
</reference>
<comment type="subcellular location">
    <subcellularLocation>
        <location evidence="1">Nucleus</location>
    </subcellularLocation>
</comment>
<dbReference type="OrthoDB" id="5813749at2759"/>
<dbReference type="Pfam" id="PF02338">
    <property type="entry name" value="OTU"/>
    <property type="match status" value="1"/>
</dbReference>
<sequence>MDTPEKDDDGSKDQLIEYQLGSYLMCLPSRNNPTVRAVQSFFINEKNGGSLIFKYTNIKKEVQQHVFPLHNFAKVVKPRKGLLMELWFDPECEYNATSRVKLEKLKLNFETRQHLEIVAEVLNSLMDQKKTNGKATVKKQRSNLLTSSSSAEPVQRNDGLTKRERLAQGPSNSGLLKVPTPQRTSSYEYSSPRRGRLADGPSVSSLPTTPSIPRPTFLQHLDALQTTSSARAAFNRPETTFRPVSNIPTTPKTLPGLLTSKSPRTPLRERSSISQIAISPVNTAQTPTAGLPPENNEQQDDSLLENLRKDVDHVDLYPSKKHTDSMDQSGQLVPQHYPQQNYSSYNYSYANTRYNTRMSRAAAVRKIPRKLENIGNSCYFNSMLQALSAVPLFVTRLDECSRLFYQERNPLLHILLLFLRHLTQVSQIALAFDEDQRLTSLNVQVLEHFRMILGEFSEDFATKDQQDTHEFLYLILQRLDEDFTEGAKSELLGLGYAESDVTSDLIESTEKGFLNATNIFKMYTRDRISCYCGAARFVSPSCNFDLCVTPRTHASIQELIDMAYPCSLNSCIRCESCHANGKSTMATTVSELPQCLIVSLKRYEMQYGKHDVKKLDVPVLVSKYLYTNELMTFSDRINEPSQTPSRSASLTSFMTPTHHPAPEKAESYESIASMLDNFDDFPLNIVRQSEPQSGGGRAPSPREDFSRDHEPPLAKRTRFSADCGIEIIHQNLNSRIAFDPMLDDEVHEEWSAIFGIHLDHQKWNIAKANFGEPCEIDKKVAPTRSKDVQADGNCLFRAISYWLCGEVKHFITVREKVCDFMVSNPNLFERHVSKQLSAHAREMKRQGEWGTQTELMVIATMLRCTIHTFLHDKWTSYQPVQSPGNGNIYLDNRNNNHFSVVLDVRERGVSPSENKENSLREERKFDMEAWDLTDNDKRAIVVGRQNGLTMMSLAGMFGGTEACISQFLKRQKAQDGSTNSQRTGRPRVTDRNDDRNILKTSRTNPRLTAPAIRREVCLNSPSPPSVSTVKQRLNAAGIMGRRPGEVGEGASQLDPSRLEQDSVVRRNGPPPCFTKGNWYFG</sequence>
<dbReference type="PROSITE" id="PS50802">
    <property type="entry name" value="OTU"/>
    <property type="match status" value="1"/>
</dbReference>
<gene>
    <name evidence="6" type="ORF">CAUJ_LOCUS1846</name>
</gene>
<feature type="compositionally biased region" description="Polar residues" evidence="3">
    <location>
        <begin position="142"/>
        <end position="152"/>
    </location>
</feature>
<dbReference type="GO" id="GO:0005634">
    <property type="term" value="C:nucleus"/>
    <property type="evidence" value="ECO:0007669"/>
    <property type="project" value="UniProtKB-SubCell"/>
</dbReference>
<dbReference type="SUPFAM" id="SSF46689">
    <property type="entry name" value="Homeodomain-like"/>
    <property type="match status" value="1"/>
</dbReference>
<evidence type="ECO:0000313" key="7">
    <source>
        <dbReference type="Proteomes" id="UP000835052"/>
    </source>
</evidence>
<dbReference type="Gene3D" id="3.90.70.10">
    <property type="entry name" value="Cysteine proteinases"/>
    <property type="match status" value="1"/>
</dbReference>
<feature type="compositionally biased region" description="Polar residues" evidence="3">
    <location>
        <begin position="974"/>
        <end position="983"/>
    </location>
</feature>
<dbReference type="InterPro" id="IPR009057">
    <property type="entry name" value="Homeodomain-like_sf"/>
</dbReference>
<feature type="region of interest" description="Disordered" evidence="3">
    <location>
        <begin position="229"/>
        <end position="300"/>
    </location>
</feature>
<name>A0A8S1GQG2_9PELO</name>
<keyword evidence="7" id="KW-1185">Reference proteome</keyword>
<dbReference type="InterPro" id="IPR050164">
    <property type="entry name" value="Peptidase_C19"/>
</dbReference>
<dbReference type="SUPFAM" id="SSF54001">
    <property type="entry name" value="Cysteine proteinases"/>
    <property type="match status" value="2"/>
</dbReference>
<accession>A0A8S1GQG2</accession>
<dbReference type="PANTHER" id="PTHR24006">
    <property type="entry name" value="UBIQUITIN CARBOXYL-TERMINAL HYDROLASE"/>
    <property type="match status" value="1"/>
</dbReference>
<comment type="similarity">
    <text evidence="2">Belongs to the peptidase C19 family.</text>
</comment>
<dbReference type="AlphaFoldDB" id="A0A8S1GQG2"/>
<proteinExistence type="inferred from homology"/>
<feature type="compositionally biased region" description="Low complexity" evidence="3">
    <location>
        <begin position="248"/>
        <end position="259"/>
    </location>
</feature>
<feature type="compositionally biased region" description="Basic and acidic residues" evidence="3">
    <location>
        <begin position="987"/>
        <end position="997"/>
    </location>
</feature>
<dbReference type="InterPro" id="IPR028889">
    <property type="entry name" value="USP"/>
</dbReference>
<evidence type="ECO:0000313" key="6">
    <source>
        <dbReference type="EMBL" id="CAD6185927.1"/>
    </source>
</evidence>
<evidence type="ECO:0008006" key="8">
    <source>
        <dbReference type="Google" id="ProtNLM"/>
    </source>
</evidence>
<feature type="region of interest" description="Disordered" evidence="3">
    <location>
        <begin position="1040"/>
        <end position="1059"/>
    </location>
</feature>
<comment type="caution">
    <text evidence="6">The sequence shown here is derived from an EMBL/GenBank/DDBJ whole genome shotgun (WGS) entry which is preliminary data.</text>
</comment>
<dbReference type="GO" id="GO:0005829">
    <property type="term" value="C:cytosol"/>
    <property type="evidence" value="ECO:0007669"/>
    <property type="project" value="TreeGrafter"/>
</dbReference>
<feature type="region of interest" description="Disordered" evidence="3">
    <location>
        <begin position="637"/>
        <end position="665"/>
    </location>
</feature>
<evidence type="ECO:0000259" key="5">
    <source>
        <dbReference type="PROSITE" id="PS50802"/>
    </source>
</evidence>
<feature type="domain" description="USP" evidence="4">
    <location>
        <begin position="369"/>
        <end position="718"/>
    </location>
</feature>
<dbReference type="InterPro" id="IPR038765">
    <property type="entry name" value="Papain-like_cys_pep_sf"/>
</dbReference>
<dbReference type="InterPro" id="IPR003323">
    <property type="entry name" value="OTU_dom"/>
</dbReference>
<evidence type="ECO:0000256" key="1">
    <source>
        <dbReference type="ARBA" id="ARBA00004123"/>
    </source>
</evidence>